<dbReference type="Proteomes" id="UP000182444">
    <property type="component" value="Chromosome 1D"/>
</dbReference>
<dbReference type="KEGG" id="yli:2910448"/>
<dbReference type="Gene3D" id="1.10.287.110">
    <property type="entry name" value="DnaJ domain"/>
    <property type="match status" value="1"/>
</dbReference>
<accession>A0A1D8NG19</accession>
<reference evidence="2 4" key="2">
    <citation type="submission" date="2018-07" db="EMBL/GenBank/DDBJ databases">
        <title>Draft Genome Assemblies for Five Robust Yarrowia lipolytica Strains Exhibiting High Lipid Production and Pentose Sugar Utilization and Sugar Alcohol Secretion from Undetoxified Lignocellulosic Biomass Hydrolysates.</title>
        <authorList>
            <consortium name="DOE Joint Genome Institute"/>
            <person name="Walker C."/>
            <person name="Ryu S."/>
            <person name="Na H."/>
            <person name="Zane M."/>
            <person name="LaButti K."/>
            <person name="Lipzen A."/>
            <person name="Haridas S."/>
            <person name="Barry K."/>
            <person name="Grigoriev I.V."/>
            <person name="Quarterman J."/>
            <person name="Slininger P."/>
            <person name="Dien B."/>
            <person name="Trinh C.T."/>
        </authorList>
    </citation>
    <scope>NUCLEOTIDE SEQUENCE [LARGE SCALE GENOMIC DNA]</scope>
    <source>
        <strain evidence="2 4">YB392</strain>
    </source>
</reference>
<dbReference type="OrthoDB" id="4078463at2759"/>
<dbReference type="EMBL" id="CP017556">
    <property type="protein sequence ID" value="AOW04588.1"/>
    <property type="molecule type" value="Genomic_DNA"/>
</dbReference>
<dbReference type="Proteomes" id="UP000256601">
    <property type="component" value="Unassembled WGS sequence"/>
</dbReference>
<dbReference type="InterPro" id="IPR036869">
    <property type="entry name" value="J_dom_sf"/>
</dbReference>
<dbReference type="VEuPathDB" id="FungiDB:YALI0_D24541g"/>
<evidence type="ECO:0000313" key="2">
    <source>
        <dbReference type="EMBL" id="RDW22572.1"/>
    </source>
</evidence>
<dbReference type="EMBL" id="KZ859208">
    <property type="protein sequence ID" value="RDW22572.1"/>
    <property type="molecule type" value="Genomic_DNA"/>
</dbReference>
<evidence type="ECO:0000313" key="3">
    <source>
        <dbReference type="Proteomes" id="UP000182444"/>
    </source>
</evidence>
<dbReference type="VEuPathDB" id="FungiDB:YALI1_D32468g"/>
<name>A0A1D8NG19_YARLL</name>
<proteinExistence type="predicted"/>
<protein>
    <recommendedName>
        <fullName evidence="5">J domain-containing protein</fullName>
    </recommendedName>
</protein>
<dbReference type="SUPFAM" id="SSF46565">
    <property type="entry name" value="Chaperone J-domain"/>
    <property type="match status" value="1"/>
</dbReference>
<reference evidence="1 3" key="1">
    <citation type="journal article" date="2016" name="PLoS ONE">
        <title>Sequence Assembly of Yarrowia lipolytica Strain W29/CLIB89 Shows Transposable Element Diversity.</title>
        <authorList>
            <person name="Magnan C."/>
            <person name="Yu J."/>
            <person name="Chang I."/>
            <person name="Jahn E."/>
            <person name="Kanomata Y."/>
            <person name="Wu J."/>
            <person name="Zeller M."/>
            <person name="Oakes M."/>
            <person name="Baldi P."/>
            <person name="Sandmeyer S."/>
        </authorList>
    </citation>
    <scope>NUCLEOTIDE SEQUENCE [LARGE SCALE GENOMIC DNA]</scope>
    <source>
        <strain evidence="1">CLIB89</strain>
        <strain evidence="3">CLIB89(W29)</strain>
    </source>
</reference>
<evidence type="ECO:0000313" key="1">
    <source>
        <dbReference type="EMBL" id="AOW04588.1"/>
    </source>
</evidence>
<dbReference type="GeneID" id="2910448"/>
<sequence>MPKLILYQVLDVQEDATIGQIEQAYRTRSLQFLTTLLGNNYDYFYSVSDAFQILRKHREFYETSGDSPEFFARVGPELQDAVDFFVQCFGVPQLEIFTGPVPILYWIQELRRSFPFTDTYNHITTEGITDKTMELMRRNAWQGNETLQKEKNRSHEFDITGAINVQDAAQLIVQQLLDVDLEGDDNIKLQKAGKLEQETGVFPTEGFSPQFTDSIVKKLKPYFRIPFAVDVLKALGTIFMVRAEGYAAKYRGKLFSSVVSNKSANNASSLIEKIVWSKNRLHAISKYFKQIGGSIDDQVNIIYTEFFYQLVREVCLAANLTVSEIFEGEWAAKEDKKDKMVRAYRIWEIGNFLCIEATRTAAERGISIEHNPNLQHDDVLAGAIYLTAFNEALVLAKKRNLSNIDYSNGKAAAPFPQGASFDPWAVGVVWSPWDVVSDCSGSGGVVTTEDVFTGDEDKRYDVEVTAQGGTDAG</sequence>
<evidence type="ECO:0000313" key="4">
    <source>
        <dbReference type="Proteomes" id="UP000256601"/>
    </source>
</evidence>
<dbReference type="RefSeq" id="XP_503236.1">
    <property type="nucleotide sequence ID" value="XM_503236.1"/>
</dbReference>
<evidence type="ECO:0008006" key="5">
    <source>
        <dbReference type="Google" id="ProtNLM"/>
    </source>
</evidence>
<organism evidence="1 3">
    <name type="scientific">Yarrowia lipolytica</name>
    <name type="common">Candida lipolytica</name>
    <dbReference type="NCBI Taxonomy" id="4952"/>
    <lineage>
        <taxon>Eukaryota</taxon>
        <taxon>Fungi</taxon>
        <taxon>Dikarya</taxon>
        <taxon>Ascomycota</taxon>
        <taxon>Saccharomycotina</taxon>
        <taxon>Dipodascomycetes</taxon>
        <taxon>Dipodascales</taxon>
        <taxon>Dipodascales incertae sedis</taxon>
        <taxon>Yarrowia</taxon>
    </lineage>
</organism>
<dbReference type="AlphaFoldDB" id="A0A1D8NG19"/>
<gene>
    <name evidence="2" type="ORF">B0I71DRAFT_137348</name>
    <name evidence="1" type="ORF">YALI1_D32468g</name>
</gene>